<dbReference type="InterPro" id="IPR017104">
    <property type="entry name" value="AP2_complex_asu"/>
</dbReference>
<gene>
    <name evidence="10" type="ORF">CALCODRAFT_473510</name>
</gene>
<dbReference type="GO" id="GO:0072583">
    <property type="term" value="P:clathrin-dependent endocytosis"/>
    <property type="evidence" value="ECO:0007669"/>
    <property type="project" value="InterPro"/>
</dbReference>
<dbReference type="InterPro" id="IPR008152">
    <property type="entry name" value="Clathrin_a/b/g-adaptin_app_Ig"/>
</dbReference>
<evidence type="ECO:0000256" key="3">
    <source>
        <dbReference type="ARBA" id="ARBA00022583"/>
    </source>
</evidence>
<dbReference type="PANTHER" id="PTHR22780">
    <property type="entry name" value="ADAPTIN, ALPHA/GAMMA/EPSILON"/>
    <property type="match status" value="1"/>
</dbReference>
<evidence type="ECO:0000256" key="2">
    <source>
        <dbReference type="ARBA" id="ARBA00022448"/>
    </source>
</evidence>
<dbReference type="STRING" id="1353952.A0A165E9U4"/>
<dbReference type="PIRSF" id="PIRSF037091">
    <property type="entry name" value="AP2_complex_alpha"/>
    <property type="match status" value="1"/>
</dbReference>
<dbReference type="Pfam" id="PF02296">
    <property type="entry name" value="Alpha_adaptin_C"/>
    <property type="match status" value="1"/>
</dbReference>
<dbReference type="OrthoDB" id="28053at2759"/>
<dbReference type="InterPro" id="IPR012295">
    <property type="entry name" value="TBP_dom_sf"/>
</dbReference>
<dbReference type="Proteomes" id="UP000076842">
    <property type="component" value="Unassembled WGS sequence"/>
</dbReference>
<keyword evidence="11" id="KW-1185">Reference proteome</keyword>
<dbReference type="AlphaFoldDB" id="A0A165E9U4"/>
<comment type="subcellular location">
    <subcellularLocation>
        <location evidence="1">Membrane</location>
        <location evidence="1">Coated pit</location>
        <topology evidence="1">Peripheral membrane protein</topology>
        <orientation evidence="1">Cytoplasmic side</orientation>
    </subcellularLocation>
</comment>
<dbReference type="Gene3D" id="1.25.10.10">
    <property type="entry name" value="Leucine-rich Repeat Variant"/>
    <property type="match status" value="1"/>
</dbReference>
<keyword evidence="4 7" id="KW-0653">Protein transport</keyword>
<dbReference type="SUPFAM" id="SSF55711">
    <property type="entry name" value="Subdomain of clathrin and coatomer appendage domain"/>
    <property type="match status" value="1"/>
</dbReference>
<dbReference type="Gene3D" id="3.30.310.10">
    <property type="entry name" value="TATA-Binding Protein"/>
    <property type="match status" value="1"/>
</dbReference>
<dbReference type="FunFam" id="1.25.10.10:FF:000020">
    <property type="entry name" value="AP-2 complex subunit alpha"/>
    <property type="match status" value="1"/>
</dbReference>
<comment type="function">
    <text evidence="7">Adaptins are components of the adaptor complexes which link clathrin to receptors in coated vesicles. Clathrin-associated protein complexes are believed to interact with the cytoplasmic tails of membrane proteins, leading to their selection and concentration.</text>
</comment>
<feature type="domain" description="Clathrin adaptor alpha/beta/gamma-adaptin appendage Ig-like subdomain" evidence="9">
    <location>
        <begin position="702"/>
        <end position="813"/>
    </location>
</feature>
<dbReference type="SMART" id="SM00809">
    <property type="entry name" value="Alpha_adaptinC2"/>
    <property type="match status" value="1"/>
</dbReference>
<keyword evidence="6 7" id="KW-0168">Coated pit</keyword>
<name>A0A165E9U4_9BASI</name>
<dbReference type="InterPro" id="IPR013041">
    <property type="entry name" value="Clathrin_app_Ig-like_sf"/>
</dbReference>
<evidence type="ECO:0000256" key="4">
    <source>
        <dbReference type="ARBA" id="ARBA00022927"/>
    </source>
</evidence>
<keyword evidence="5 7" id="KW-0472">Membrane</keyword>
<evidence type="ECO:0000313" key="10">
    <source>
        <dbReference type="EMBL" id="KZT54407.1"/>
    </source>
</evidence>
<dbReference type="GO" id="GO:0030122">
    <property type="term" value="C:AP-2 adaptor complex"/>
    <property type="evidence" value="ECO:0007669"/>
    <property type="project" value="InterPro"/>
</dbReference>
<evidence type="ECO:0000256" key="5">
    <source>
        <dbReference type="ARBA" id="ARBA00023136"/>
    </source>
</evidence>
<dbReference type="InParanoid" id="A0A165E9U4"/>
<dbReference type="InterPro" id="IPR016024">
    <property type="entry name" value="ARM-type_fold"/>
</dbReference>
<dbReference type="SUPFAM" id="SSF48371">
    <property type="entry name" value="ARM repeat"/>
    <property type="match status" value="1"/>
</dbReference>
<dbReference type="InterPro" id="IPR050840">
    <property type="entry name" value="Adaptor_Complx_Large_Subunit"/>
</dbReference>
<evidence type="ECO:0000256" key="7">
    <source>
        <dbReference type="PIRNR" id="PIRNR037091"/>
    </source>
</evidence>
<feature type="binding site" evidence="8">
    <location>
        <begin position="51"/>
        <end position="55"/>
    </location>
    <ligand>
        <name>a 1,2-diacyl-sn-glycero-3-phospho-(1D-myo-inositol-3,4,5-trisphosphate)</name>
        <dbReference type="ChEBI" id="CHEBI:57836"/>
    </ligand>
</feature>
<feature type="binding site" evidence="8">
    <location>
        <position position="38"/>
    </location>
    <ligand>
        <name>a 1,2-diacyl-sn-glycero-3-phospho-(1D-myo-inositol-3,4,5-trisphosphate)</name>
        <dbReference type="ChEBI" id="CHEBI:57836"/>
    </ligand>
</feature>
<dbReference type="InterPro" id="IPR002553">
    <property type="entry name" value="Clathrin/coatomer_adapt-like_N"/>
</dbReference>
<feature type="binding site" evidence="8">
    <location>
        <begin position="6"/>
        <end position="7"/>
    </location>
    <ligand>
        <name>a 1,2-diacyl-sn-glycero-3-phospho-(1D-myo-inositol-3,4,5-trisphosphate)</name>
        <dbReference type="ChEBI" id="CHEBI:57836"/>
    </ligand>
</feature>
<dbReference type="EMBL" id="KV424015">
    <property type="protein sequence ID" value="KZT54407.1"/>
    <property type="molecule type" value="Genomic_DNA"/>
</dbReference>
<evidence type="ECO:0000256" key="1">
    <source>
        <dbReference type="ARBA" id="ARBA00004277"/>
    </source>
</evidence>
<organism evidence="10 11">
    <name type="scientific">Calocera cornea HHB12733</name>
    <dbReference type="NCBI Taxonomy" id="1353952"/>
    <lineage>
        <taxon>Eukaryota</taxon>
        <taxon>Fungi</taxon>
        <taxon>Dikarya</taxon>
        <taxon>Basidiomycota</taxon>
        <taxon>Agaricomycotina</taxon>
        <taxon>Dacrymycetes</taxon>
        <taxon>Dacrymycetales</taxon>
        <taxon>Dacrymycetaceae</taxon>
        <taxon>Calocera</taxon>
    </lineage>
</organism>
<dbReference type="GO" id="GO:0006886">
    <property type="term" value="P:intracellular protein transport"/>
    <property type="evidence" value="ECO:0007669"/>
    <property type="project" value="UniProtKB-UniRule"/>
</dbReference>
<dbReference type="InterPro" id="IPR011989">
    <property type="entry name" value="ARM-like"/>
</dbReference>
<dbReference type="Pfam" id="PF02883">
    <property type="entry name" value="Alpha_adaptinC2"/>
    <property type="match status" value="1"/>
</dbReference>
<dbReference type="SUPFAM" id="SSF49348">
    <property type="entry name" value="Clathrin adaptor appendage domain"/>
    <property type="match status" value="1"/>
</dbReference>
<protein>
    <recommendedName>
        <fullName evidence="7">AP-2 complex subunit alpha</fullName>
    </recommendedName>
</protein>
<evidence type="ECO:0000256" key="8">
    <source>
        <dbReference type="PIRSR" id="PIRSR037091-1"/>
    </source>
</evidence>
<dbReference type="GO" id="GO:0035615">
    <property type="term" value="F:clathrin adaptor activity"/>
    <property type="evidence" value="ECO:0007669"/>
    <property type="project" value="InterPro"/>
</dbReference>
<evidence type="ECO:0000259" key="9">
    <source>
        <dbReference type="SMART" id="SM00809"/>
    </source>
</evidence>
<dbReference type="Gene3D" id="2.60.40.1230">
    <property type="match status" value="1"/>
</dbReference>
<dbReference type="InterPro" id="IPR009028">
    <property type="entry name" value="Coatomer/calthrin_app_sub_C"/>
</dbReference>
<keyword evidence="2 7" id="KW-0813">Transport</keyword>
<proteinExistence type="inferred from homology"/>
<keyword evidence="3 7" id="KW-0254">Endocytosis</keyword>
<dbReference type="FunCoup" id="A0A165E9U4">
    <property type="interactions" value="401"/>
</dbReference>
<sequence>MAQTMRGLNLFIANIRAARVGEAERLAINKEMANIRTKFASPNLSAYDRKKYVAKIAFCFIMGYKQDLGHMEAIQLLTAQKYSEKQIGYLAVTLMLTENSDLLRLVVNSIKKDLDDRWDVVNCLALQAIANIGGDEMAEALAPDVHKLMISPTSNNFVKKKAALALLRVYRKYPQVVPAQEWALRIISLMDDPDLGVVVAIASLVLTLAQDFPEAYETAYEKAADRLHKLVIGRHYDSRLYDYYKIPSPWLQVKLLKLLQYYPPPEDTAVRRMVEQVLATLLEMQEIPRSVQHNNALHAVLFEAINTIIHIDARSMLATQSAHLLGRFLSSKETNVRYLALNTMAHLAARAETLDPIKKHQNTIIMSLRDKDISVRRRALDLLYSMCDVDNAQVIVGELLNYLKIADYGLREEMVLKIAICCEKFATEYKWYVDTILELISAAGDYVGDEVWYRVIQIVTNTEDLQAYAAHTCFNYLKSPTCHESLVKIAGYILGEYGHLIANEAGCSPYEQFQALHAKSNFCNANTRALILTTYIKWVNVFPEIKPQLMTVFDRYRHVLDSELQQRACEYLALAERPEDDDLLQTVWDEMPPFPERESALMNRLAKKHGDTGDKRTWIVGGKEAMKDAQVMRMKSLKRVTTNGTPISSPARTRPHGAAANVPNGTTDIMAALAGLDMSGGPLANGDPTPVLRTPDVDAKYQKLLYSDSGVLYDDVQITVSIKSDYRMSHGRIRVFFHNKLPTPLDSLSTTIKSGDHDHLTFDIRQIPTTTIQSAGHTMLEVEFECKEFFNQSPTLHISFFTGSMSTIVLRLPVVVHKFFEPIQLEPQDFYMRWQKIGGPPREAQVFFPIALNKRGDVDALAQQAIITGARIRCLEGVDPNVVNTVGAGVIYTSATGKAGFLIRVEPSREEKQCRLTVRCTSDTFAPSLMEYIRGLLMAK</sequence>
<dbReference type="Pfam" id="PF01602">
    <property type="entry name" value="Adaptin_N"/>
    <property type="match status" value="1"/>
</dbReference>
<feature type="binding site" evidence="8">
    <location>
        <position position="47"/>
    </location>
    <ligand>
        <name>a 1,2-diacyl-sn-glycero-3-phospho-(1D-myo-inositol-3,4,5-trisphosphate)</name>
        <dbReference type="ChEBI" id="CHEBI:57836"/>
    </ligand>
</feature>
<accession>A0A165E9U4</accession>
<evidence type="ECO:0000256" key="6">
    <source>
        <dbReference type="ARBA" id="ARBA00023176"/>
    </source>
</evidence>
<comment type="similarity">
    <text evidence="7">Belongs to the adaptor complexes large subunit family.</text>
</comment>
<dbReference type="InterPro" id="IPR003164">
    <property type="entry name" value="Clathrin_a-adaptin_app_sub_C"/>
</dbReference>
<reference evidence="10 11" key="1">
    <citation type="journal article" date="2016" name="Mol. Biol. Evol.">
        <title>Comparative Genomics of Early-Diverging Mushroom-Forming Fungi Provides Insights into the Origins of Lignocellulose Decay Capabilities.</title>
        <authorList>
            <person name="Nagy L.G."/>
            <person name="Riley R."/>
            <person name="Tritt A."/>
            <person name="Adam C."/>
            <person name="Daum C."/>
            <person name="Floudas D."/>
            <person name="Sun H."/>
            <person name="Yadav J.S."/>
            <person name="Pangilinan J."/>
            <person name="Larsson K.H."/>
            <person name="Matsuura K."/>
            <person name="Barry K."/>
            <person name="Labutti K."/>
            <person name="Kuo R."/>
            <person name="Ohm R.A."/>
            <person name="Bhattacharya S.S."/>
            <person name="Shirouzu T."/>
            <person name="Yoshinaga Y."/>
            <person name="Martin F.M."/>
            <person name="Grigoriev I.V."/>
            <person name="Hibbett D.S."/>
        </authorList>
    </citation>
    <scope>NUCLEOTIDE SEQUENCE [LARGE SCALE GENOMIC DNA]</scope>
    <source>
        <strain evidence="10 11">HHB12733</strain>
    </source>
</reference>
<evidence type="ECO:0000313" key="11">
    <source>
        <dbReference type="Proteomes" id="UP000076842"/>
    </source>
</evidence>